<dbReference type="OrthoDB" id="9776919at2"/>
<dbReference type="Gene3D" id="3.40.50.620">
    <property type="entry name" value="HUPs"/>
    <property type="match status" value="1"/>
</dbReference>
<dbReference type="SUPFAM" id="SSF52402">
    <property type="entry name" value="Adenine nucleotide alpha hydrolases-like"/>
    <property type="match status" value="1"/>
</dbReference>
<dbReference type="InterPro" id="IPR052188">
    <property type="entry name" value="Ni-pincer_cofactor_biosynth"/>
</dbReference>
<dbReference type="Proteomes" id="UP000472580">
    <property type="component" value="Unassembled WGS sequence"/>
</dbReference>
<dbReference type="PANTHER" id="PTHR43169">
    <property type="entry name" value="EXSB FAMILY PROTEIN"/>
    <property type="match status" value="1"/>
</dbReference>
<name>A0A6L6YJL4_9BURK</name>
<dbReference type="EMBL" id="WSRP01000018">
    <property type="protein sequence ID" value="MVX56949.1"/>
    <property type="molecule type" value="Genomic_DNA"/>
</dbReference>
<reference evidence="1 2" key="1">
    <citation type="submission" date="2019-12" db="EMBL/GenBank/DDBJ databases">
        <title>Microbes associate with the intestines of laboratory mice.</title>
        <authorList>
            <person name="Navarre W."/>
            <person name="Wong E."/>
        </authorList>
    </citation>
    <scope>NUCLEOTIDE SEQUENCE [LARGE SCALE GENOMIC DNA]</scope>
    <source>
        <strain evidence="1 2">NM82_D38</strain>
    </source>
</reference>
<dbReference type="AlphaFoldDB" id="A0A6L6YJL4"/>
<dbReference type="InterPro" id="IPR014729">
    <property type="entry name" value="Rossmann-like_a/b/a_fold"/>
</dbReference>
<keyword evidence="2" id="KW-1185">Reference proteome</keyword>
<dbReference type="PANTHER" id="PTHR43169:SF2">
    <property type="entry name" value="NAD_GMP SYNTHASE DOMAIN-CONTAINING PROTEIN"/>
    <property type="match status" value="1"/>
</dbReference>
<organism evidence="1 2">
    <name type="scientific">Parasutterella muris</name>
    <dbReference type="NCBI Taxonomy" id="2565572"/>
    <lineage>
        <taxon>Bacteria</taxon>
        <taxon>Pseudomonadati</taxon>
        <taxon>Pseudomonadota</taxon>
        <taxon>Betaproteobacteria</taxon>
        <taxon>Burkholderiales</taxon>
        <taxon>Sutterellaceae</taxon>
        <taxon>Parasutterella</taxon>
    </lineage>
</organism>
<evidence type="ECO:0000313" key="1">
    <source>
        <dbReference type="EMBL" id="MVX56949.1"/>
    </source>
</evidence>
<gene>
    <name evidence="1" type="ORF">E5987_06970</name>
</gene>
<sequence>MKASPTEPLLPLEKSLEPDEARIERLKNALLTAAPGRRVSIAFSGGLDSRFLSFFALRLDFEIELLHVHGPHVSEQETLEARAWADSHGFKLKIVELNPLQAPEVSRNCRERCYFCKRMLFTELLRIASFPLCDGTNHSDLGNYRPGLLALRELKINSPLAMAQISKPEIRELGRALGFDNPDQVARPCILTRLPYDTAVSAEDLKNIAETEREIFEAFAESSNPQIAFRLRKVGGKAYELHVQAQEYERLSSEERSLLERLVKERQNNFGPVPIVPMDKLSGFFDRK</sequence>
<protein>
    <submittedName>
        <fullName evidence="1">GMP synthase</fullName>
    </submittedName>
</protein>
<accession>A0A6L6YJL4</accession>
<comment type="caution">
    <text evidence="1">The sequence shown here is derived from an EMBL/GenBank/DDBJ whole genome shotgun (WGS) entry which is preliminary data.</text>
</comment>
<proteinExistence type="predicted"/>
<evidence type="ECO:0000313" key="2">
    <source>
        <dbReference type="Proteomes" id="UP000472580"/>
    </source>
</evidence>